<organism evidence="1 2">
    <name type="scientific">Umbra pygmaea</name>
    <name type="common">Eastern mudminnow</name>
    <dbReference type="NCBI Taxonomy" id="75934"/>
    <lineage>
        <taxon>Eukaryota</taxon>
        <taxon>Metazoa</taxon>
        <taxon>Chordata</taxon>
        <taxon>Craniata</taxon>
        <taxon>Vertebrata</taxon>
        <taxon>Euteleostomi</taxon>
        <taxon>Actinopterygii</taxon>
        <taxon>Neopterygii</taxon>
        <taxon>Teleostei</taxon>
        <taxon>Protacanthopterygii</taxon>
        <taxon>Esociformes</taxon>
        <taxon>Umbridae</taxon>
        <taxon>Umbra</taxon>
    </lineage>
</organism>
<gene>
    <name evidence="1" type="ORF">UPYG_G00203460</name>
</gene>
<dbReference type="PANTHER" id="PTHR47773:SF1">
    <property type="entry name" value="C2H2-TYPE DOMAIN-CONTAINING PROTEIN"/>
    <property type="match status" value="1"/>
</dbReference>
<dbReference type="PANTHER" id="PTHR47773">
    <property type="entry name" value="SI:DKEY-9I5.2-RELATED"/>
    <property type="match status" value="1"/>
</dbReference>
<reference evidence="1 2" key="1">
    <citation type="submission" date="2024-06" db="EMBL/GenBank/DDBJ databases">
        <authorList>
            <person name="Pan Q."/>
            <person name="Wen M."/>
            <person name="Jouanno E."/>
            <person name="Zahm M."/>
            <person name="Klopp C."/>
            <person name="Cabau C."/>
            <person name="Louis A."/>
            <person name="Berthelot C."/>
            <person name="Parey E."/>
            <person name="Roest Crollius H."/>
            <person name="Montfort J."/>
            <person name="Robinson-Rechavi M."/>
            <person name="Bouchez O."/>
            <person name="Lampietro C."/>
            <person name="Lopez Roques C."/>
            <person name="Donnadieu C."/>
            <person name="Postlethwait J."/>
            <person name="Bobe J."/>
            <person name="Verreycken H."/>
            <person name="Guiguen Y."/>
        </authorList>
    </citation>
    <scope>NUCLEOTIDE SEQUENCE [LARGE SCALE GENOMIC DNA]</scope>
    <source>
        <strain evidence="1">Up_M1</strain>
        <tissue evidence="1">Testis</tissue>
    </source>
</reference>
<dbReference type="EMBL" id="JAGEUA010000006">
    <property type="protein sequence ID" value="KAL0973428.1"/>
    <property type="molecule type" value="Genomic_DNA"/>
</dbReference>
<evidence type="ECO:0000313" key="1">
    <source>
        <dbReference type="EMBL" id="KAL0973428.1"/>
    </source>
</evidence>
<accession>A0ABD0WNJ3</accession>
<keyword evidence="2" id="KW-1185">Reference proteome</keyword>
<proteinExistence type="predicted"/>
<dbReference type="AlphaFoldDB" id="A0ABD0WNJ3"/>
<dbReference type="Proteomes" id="UP001557470">
    <property type="component" value="Unassembled WGS sequence"/>
</dbReference>
<sequence>MVSLTDKEVYSHLRRKELGLHCRRRTRGAAETELLLIDMPETLNSEKGHDTLDIPLLDQGRIQAIWQEQRRHLHCIQDPPGVQLHTQTGSITQGGVILPVYRCARLHFFGVVPPQPVHSR</sequence>
<protein>
    <submittedName>
        <fullName evidence="1">Uncharacterized protein</fullName>
    </submittedName>
</protein>
<name>A0ABD0WNJ3_UMBPY</name>
<evidence type="ECO:0000313" key="2">
    <source>
        <dbReference type="Proteomes" id="UP001557470"/>
    </source>
</evidence>
<comment type="caution">
    <text evidence="1">The sequence shown here is derived from an EMBL/GenBank/DDBJ whole genome shotgun (WGS) entry which is preliminary data.</text>
</comment>